<gene>
    <name evidence="1" type="primary">WBGene00098105</name>
</gene>
<dbReference type="CDD" id="cd09917">
    <property type="entry name" value="F-box_SF"/>
    <property type="match status" value="1"/>
</dbReference>
<dbReference type="EnsemblMetazoa" id="PPA08551.1">
    <property type="protein sequence ID" value="PPA08551.1"/>
    <property type="gene ID" value="WBGene00098105"/>
</dbReference>
<reference evidence="2" key="1">
    <citation type="journal article" date="2008" name="Nat. Genet.">
        <title>The Pristionchus pacificus genome provides a unique perspective on nematode lifestyle and parasitism.</title>
        <authorList>
            <person name="Dieterich C."/>
            <person name="Clifton S.W."/>
            <person name="Schuster L.N."/>
            <person name="Chinwalla A."/>
            <person name="Delehaunty K."/>
            <person name="Dinkelacker I."/>
            <person name="Fulton L."/>
            <person name="Fulton R."/>
            <person name="Godfrey J."/>
            <person name="Minx P."/>
            <person name="Mitreva M."/>
            <person name="Roeseler W."/>
            <person name="Tian H."/>
            <person name="Witte H."/>
            <person name="Yang S.P."/>
            <person name="Wilson R.K."/>
            <person name="Sommer R.J."/>
        </authorList>
    </citation>
    <scope>NUCLEOTIDE SEQUENCE [LARGE SCALE GENOMIC DNA]</scope>
    <source>
        <strain evidence="2">PS312</strain>
    </source>
</reference>
<proteinExistence type="predicted"/>
<evidence type="ECO:0000313" key="1">
    <source>
        <dbReference type="EnsemblMetazoa" id="PPA08551.1"/>
    </source>
</evidence>
<dbReference type="AlphaFoldDB" id="A0A2A6BMA8"/>
<dbReference type="Proteomes" id="UP000005239">
    <property type="component" value="Unassembled WGS sequence"/>
</dbReference>
<evidence type="ECO:0000313" key="2">
    <source>
        <dbReference type="Proteomes" id="UP000005239"/>
    </source>
</evidence>
<keyword evidence="2" id="KW-1185">Reference proteome</keyword>
<organism evidence="1 2">
    <name type="scientific">Pristionchus pacificus</name>
    <name type="common">Parasitic nematode worm</name>
    <dbReference type="NCBI Taxonomy" id="54126"/>
    <lineage>
        <taxon>Eukaryota</taxon>
        <taxon>Metazoa</taxon>
        <taxon>Ecdysozoa</taxon>
        <taxon>Nematoda</taxon>
        <taxon>Chromadorea</taxon>
        <taxon>Rhabditida</taxon>
        <taxon>Rhabditina</taxon>
        <taxon>Diplogasteromorpha</taxon>
        <taxon>Diplogasteroidea</taxon>
        <taxon>Neodiplogasteridae</taxon>
        <taxon>Pristionchus</taxon>
    </lineage>
</organism>
<dbReference type="Pfam" id="PF00646">
    <property type="entry name" value="F-box"/>
    <property type="match status" value="1"/>
</dbReference>
<dbReference type="InterPro" id="IPR036047">
    <property type="entry name" value="F-box-like_dom_sf"/>
</dbReference>
<accession>A0A8R1UA37</accession>
<accession>A0A2A6BMA8</accession>
<protein>
    <submittedName>
        <fullName evidence="1">F-box domain-containing protein</fullName>
    </submittedName>
</protein>
<reference evidence="1" key="2">
    <citation type="submission" date="2022-06" db="UniProtKB">
        <authorList>
            <consortium name="EnsemblMetazoa"/>
        </authorList>
    </citation>
    <scope>IDENTIFICATION</scope>
    <source>
        <strain evidence="1">PS312</strain>
    </source>
</reference>
<dbReference type="PROSITE" id="PS50181">
    <property type="entry name" value="FBOX"/>
    <property type="match status" value="1"/>
</dbReference>
<dbReference type="SMART" id="SM00256">
    <property type="entry name" value="FBOX"/>
    <property type="match status" value="1"/>
</dbReference>
<dbReference type="SUPFAM" id="SSF81383">
    <property type="entry name" value="F-box domain"/>
    <property type="match status" value="1"/>
</dbReference>
<dbReference type="InterPro" id="IPR001810">
    <property type="entry name" value="F-box_dom"/>
</dbReference>
<name>A0A2A6BMA8_PRIPA</name>
<sequence length="652" mass="76561">MPSDSHWQRMVLKRRASEGHQRVNIRGKRRASEINKTVQSTVLEKRKKVNPQFSILGFPNEILLDIYQHLDLSGRRGLRVNERMKRIEMDVEYHYRTLDIIIHENTLICDKIRIVVEKGKMREEIEMLKNTHFNRVNIISFVPIANDIIESMKFVNTKSMLYDYPNKKGVIIKKCKVNKRGLRWLYWIDLKLNLRIQKAIKKPSEFKKLKGTKILEGKLDVKYVKVEGLAADLMKAKEMMVADNHDPTTKCLTCCDDFVINDDKLVVEFKGIHECPCRCMGSVHFFVTNGKEDDSDDEWDSYEYESSIDWSDWDDEFDSDEEREDNYDIYRLSRANEDNRKPNLGEDSFPLLSLPPEIISNVFSFLPLKDRLRARVNRMLRSIESDSKYYVPGVQIEEPDDDGSTRLRRALLGAVFGFHHFFLADDKSYSTDFIKKIAQNIKIGFLFIEVHGTSPFHHELYSLIKTLKFTELTLILESYTDEMKKEIMADVNFREIIKLPKYLNLHAMGDAIGPEELFAIYKGMFCRTSNLCELKTEIKLEHLHSLGRLIEDAPESEDFMAKKIEIYISKYHGDEDYPLYDDENDDEEEEFDDDFLYRYHIFSGNFEIVVPHAVTDGIPFEFKMRWHETEELLVESKKGKKYMPIPEGETEN</sequence>